<evidence type="ECO:0000313" key="2">
    <source>
        <dbReference type="Proteomes" id="UP000605676"/>
    </source>
</evidence>
<reference evidence="1 2" key="1">
    <citation type="submission" date="2021-01" db="EMBL/GenBank/DDBJ databases">
        <title>Carboxyliciviraga sp.nov., isolated from coastal sediments.</title>
        <authorList>
            <person name="Lu D."/>
            <person name="Zhang T."/>
        </authorList>
    </citation>
    <scope>NUCLEOTIDE SEQUENCE [LARGE SCALE GENOMIC DNA]</scope>
    <source>
        <strain evidence="1 2">N1Y132</strain>
    </source>
</reference>
<gene>
    <name evidence="1" type="ORF">JIV24_13100</name>
</gene>
<dbReference type="Gene3D" id="1.10.10.10">
    <property type="entry name" value="Winged helix-like DNA-binding domain superfamily/Winged helix DNA-binding domain"/>
    <property type="match status" value="1"/>
</dbReference>
<accession>A0ABS1HKS9</accession>
<comment type="caution">
    <text evidence="1">The sequence shown here is derived from an EMBL/GenBank/DDBJ whole genome shotgun (WGS) entry which is preliminary data.</text>
</comment>
<protein>
    <submittedName>
        <fullName evidence="1">Helix-turn-helix domain-containing protein</fullName>
    </submittedName>
</protein>
<evidence type="ECO:0000313" key="1">
    <source>
        <dbReference type="EMBL" id="MBK3518275.1"/>
    </source>
</evidence>
<dbReference type="EMBL" id="JAENRR010000030">
    <property type="protein sequence ID" value="MBK3518275.1"/>
    <property type="molecule type" value="Genomic_DNA"/>
</dbReference>
<dbReference type="RefSeq" id="WP_200465502.1">
    <property type="nucleotide sequence ID" value="NZ_JAENRR010000030.1"/>
</dbReference>
<dbReference type="InterPro" id="IPR036388">
    <property type="entry name" value="WH-like_DNA-bd_sf"/>
</dbReference>
<organism evidence="1 2">
    <name type="scientific">Carboxylicivirga marina</name>
    <dbReference type="NCBI Taxonomy" id="2800988"/>
    <lineage>
        <taxon>Bacteria</taxon>
        <taxon>Pseudomonadati</taxon>
        <taxon>Bacteroidota</taxon>
        <taxon>Bacteroidia</taxon>
        <taxon>Marinilabiliales</taxon>
        <taxon>Marinilabiliaceae</taxon>
        <taxon>Carboxylicivirga</taxon>
    </lineage>
</organism>
<dbReference type="Proteomes" id="UP000605676">
    <property type="component" value="Unassembled WGS sequence"/>
</dbReference>
<name>A0ABS1HKS9_9BACT</name>
<keyword evidence="2" id="KW-1185">Reference proteome</keyword>
<proteinExistence type="predicted"/>
<sequence>MANKLDPMDLKQIITLHLDGVSNRKIEKTIGISRNTINTYIKLFKSCEYSLKELVSFDNLKLRELFPGNSTIKNERYDELMLHFENGKRCTPSSRLYLPISLQ</sequence>